<feature type="chain" id="PRO_5036895944" description="DUF306 domain-containing protein" evidence="1">
    <location>
        <begin position="26"/>
        <end position="167"/>
    </location>
</feature>
<organism evidence="3 4">
    <name type="scientific">Saccharospirillum salsuginis</name>
    <dbReference type="NCBI Taxonomy" id="418750"/>
    <lineage>
        <taxon>Bacteria</taxon>
        <taxon>Pseudomonadati</taxon>
        <taxon>Pseudomonadota</taxon>
        <taxon>Gammaproteobacteria</taxon>
        <taxon>Oceanospirillales</taxon>
        <taxon>Saccharospirillaceae</taxon>
        <taxon>Saccharospirillum</taxon>
    </lineage>
</organism>
<keyword evidence="1" id="KW-0732">Signal</keyword>
<dbReference type="AlphaFoldDB" id="A0A918NG83"/>
<dbReference type="Proteomes" id="UP000626148">
    <property type="component" value="Unassembled WGS sequence"/>
</dbReference>
<proteinExistence type="predicted"/>
<comment type="caution">
    <text evidence="3">The sequence shown here is derived from an EMBL/GenBank/DDBJ whole genome shotgun (WGS) entry which is preliminary data.</text>
</comment>
<name>A0A918NG83_9GAMM</name>
<evidence type="ECO:0000313" key="4">
    <source>
        <dbReference type="Proteomes" id="UP000626148"/>
    </source>
</evidence>
<dbReference type="EMBL" id="BMXR01000009">
    <property type="protein sequence ID" value="GGX65228.1"/>
    <property type="molecule type" value="Genomic_DNA"/>
</dbReference>
<evidence type="ECO:0000313" key="3">
    <source>
        <dbReference type="EMBL" id="GGX65228.1"/>
    </source>
</evidence>
<keyword evidence="4" id="KW-1185">Reference proteome</keyword>
<feature type="signal peptide" evidence="1">
    <location>
        <begin position="1"/>
        <end position="25"/>
    </location>
</feature>
<dbReference type="Gene3D" id="2.40.128.270">
    <property type="match status" value="1"/>
</dbReference>
<dbReference type="InterPro" id="IPR005184">
    <property type="entry name" value="DUF306_Meta_HslJ"/>
</dbReference>
<evidence type="ECO:0000256" key="1">
    <source>
        <dbReference type="SAM" id="SignalP"/>
    </source>
</evidence>
<dbReference type="PROSITE" id="PS51257">
    <property type="entry name" value="PROKAR_LIPOPROTEIN"/>
    <property type="match status" value="1"/>
</dbReference>
<dbReference type="RefSeq" id="WP_189611329.1">
    <property type="nucleotide sequence ID" value="NZ_BMXR01000009.1"/>
</dbReference>
<sequence length="167" mass="18256">MRLLQRTPFTTLIATALLAISACQASDKPEAQVKPKIQTVKPTLPESAQALMGRIYHWTVSYPENGPAIRPDTPSDYTLRFAAPDRITLQADCNQYAGPVRLTDTVFSAGTLIGTRALCPKGSLEGVYIRGIEEASGWKIENGTLILTLPHDEGSMHFEKAEQTQAE</sequence>
<evidence type="ECO:0000259" key="2">
    <source>
        <dbReference type="Pfam" id="PF03724"/>
    </source>
</evidence>
<feature type="domain" description="DUF306" evidence="2">
    <location>
        <begin position="57"/>
        <end position="158"/>
    </location>
</feature>
<accession>A0A918NG83</accession>
<dbReference type="Pfam" id="PF03724">
    <property type="entry name" value="META"/>
    <property type="match status" value="1"/>
</dbReference>
<gene>
    <name evidence="3" type="ORF">GCM10007392_36370</name>
</gene>
<reference evidence="3" key="1">
    <citation type="journal article" date="2014" name="Int. J. Syst. Evol. Microbiol.">
        <title>Complete genome sequence of Corynebacterium casei LMG S-19264T (=DSM 44701T), isolated from a smear-ripened cheese.</title>
        <authorList>
            <consortium name="US DOE Joint Genome Institute (JGI-PGF)"/>
            <person name="Walter F."/>
            <person name="Albersmeier A."/>
            <person name="Kalinowski J."/>
            <person name="Ruckert C."/>
        </authorList>
    </citation>
    <scope>NUCLEOTIDE SEQUENCE</scope>
    <source>
        <strain evidence="3">KCTC 22169</strain>
    </source>
</reference>
<dbReference type="InterPro" id="IPR038670">
    <property type="entry name" value="HslJ-like_sf"/>
</dbReference>
<reference evidence="3" key="2">
    <citation type="submission" date="2020-09" db="EMBL/GenBank/DDBJ databases">
        <authorList>
            <person name="Sun Q."/>
            <person name="Kim S."/>
        </authorList>
    </citation>
    <scope>NUCLEOTIDE SEQUENCE</scope>
    <source>
        <strain evidence="3">KCTC 22169</strain>
    </source>
</reference>
<protein>
    <recommendedName>
        <fullName evidence="2">DUF306 domain-containing protein</fullName>
    </recommendedName>
</protein>